<dbReference type="AlphaFoldDB" id="A0A926EQZ1"/>
<evidence type="ECO:0000313" key="2">
    <source>
        <dbReference type="EMBL" id="MBC8585037.1"/>
    </source>
</evidence>
<dbReference type="RefSeq" id="WP_262394818.1">
    <property type="nucleotide sequence ID" value="NZ_JACRTD010000003.1"/>
</dbReference>
<feature type="compositionally biased region" description="Basic and acidic residues" evidence="1">
    <location>
        <begin position="31"/>
        <end position="41"/>
    </location>
</feature>
<evidence type="ECO:0000256" key="1">
    <source>
        <dbReference type="SAM" id="MobiDB-lite"/>
    </source>
</evidence>
<dbReference type="EMBL" id="JACRTD010000003">
    <property type="protein sequence ID" value="MBC8585037.1"/>
    <property type="molecule type" value="Genomic_DNA"/>
</dbReference>
<proteinExistence type="predicted"/>
<protein>
    <submittedName>
        <fullName evidence="2">Uncharacterized protein</fullName>
    </submittedName>
</protein>
<keyword evidence="3" id="KW-1185">Reference proteome</keyword>
<sequence>MEKKNEMNAYNIFLNSGKVEDYLNYVNIKKNEPQSPYRDDTGENSAYNDGWYRAT</sequence>
<evidence type="ECO:0000313" key="3">
    <source>
        <dbReference type="Proteomes" id="UP000623678"/>
    </source>
</evidence>
<accession>A0A926EQZ1</accession>
<organism evidence="2 3">
    <name type="scientific">Youxingia wuxianensis</name>
    <dbReference type="NCBI Taxonomy" id="2763678"/>
    <lineage>
        <taxon>Bacteria</taxon>
        <taxon>Bacillati</taxon>
        <taxon>Bacillota</taxon>
        <taxon>Clostridia</taxon>
        <taxon>Eubacteriales</taxon>
        <taxon>Oscillospiraceae</taxon>
        <taxon>Youxingia</taxon>
    </lineage>
</organism>
<comment type="caution">
    <text evidence="2">The sequence shown here is derived from an EMBL/GenBank/DDBJ whole genome shotgun (WGS) entry which is preliminary data.</text>
</comment>
<name>A0A926EQZ1_9FIRM</name>
<dbReference type="Proteomes" id="UP000623678">
    <property type="component" value="Unassembled WGS sequence"/>
</dbReference>
<gene>
    <name evidence="2" type="ORF">H8705_05510</name>
</gene>
<feature type="region of interest" description="Disordered" evidence="1">
    <location>
        <begin position="31"/>
        <end position="55"/>
    </location>
</feature>
<reference evidence="2" key="1">
    <citation type="submission" date="2020-08" db="EMBL/GenBank/DDBJ databases">
        <title>Genome public.</title>
        <authorList>
            <person name="Liu C."/>
            <person name="Sun Q."/>
        </authorList>
    </citation>
    <scope>NUCLEOTIDE SEQUENCE</scope>
    <source>
        <strain evidence="2">NSJ-64</strain>
    </source>
</reference>